<keyword evidence="3" id="KW-1185">Reference proteome</keyword>
<keyword evidence="1" id="KW-0472">Membrane</keyword>
<feature type="transmembrane region" description="Helical" evidence="1">
    <location>
        <begin position="21"/>
        <end position="44"/>
    </location>
</feature>
<protein>
    <submittedName>
        <fullName evidence="2">Uncharacterized protein</fullName>
    </submittedName>
</protein>
<dbReference type="EMBL" id="CP020442">
    <property type="protein sequence ID" value="ARC35657.1"/>
    <property type="molecule type" value="Genomic_DNA"/>
</dbReference>
<reference evidence="2" key="1">
    <citation type="submission" date="2017-12" db="EMBL/GenBank/DDBJ databases">
        <title>FDA dAtabase for Regulatory Grade micrObial Sequences (FDA-ARGOS): Supporting development and validation of Infectious Disease Dx tests.</title>
        <authorList>
            <person name="Campos J."/>
            <person name="Goldberg B."/>
            <person name="Tallon L."/>
            <person name="Sadzewicz L."/>
            <person name="Sengamalay N."/>
            <person name="Ott S."/>
            <person name="Godinez A."/>
            <person name="Nagaraj S."/>
            <person name="Vyas G."/>
            <person name="Aluvathingal J."/>
            <person name="Nadendla S."/>
            <person name="Geyer C."/>
            <person name="Nandy P."/>
            <person name="Hobson J."/>
            <person name="Sichtig H."/>
        </authorList>
    </citation>
    <scope>NUCLEOTIDE SEQUENCE</scope>
    <source>
        <strain evidence="2">FDAARGOS_252</strain>
    </source>
</reference>
<feature type="transmembrane region" description="Helical" evidence="1">
    <location>
        <begin position="50"/>
        <end position="73"/>
    </location>
</feature>
<dbReference type="AlphaFoldDB" id="A0A1V0GP72"/>
<name>A0A1V0GP72_9RHOB</name>
<evidence type="ECO:0000256" key="1">
    <source>
        <dbReference type="SAM" id="Phobius"/>
    </source>
</evidence>
<dbReference type="eggNOG" id="ENOG503015S">
    <property type="taxonomic scope" value="Bacteria"/>
</dbReference>
<sequence>MFVYAKNMQLALSDKLHRLGLAAGAGVVLILGAGFLLAALWTWLAYHLGWGSLGASLTIGLVMVVIGVIFLMMAKHERHPMPSTDELKAEVQQQLHLAADTAIAKVSTAADQAVDRAATKANALLDTAEQKVHGVADDLAYRANRFADQAEARVYGTVRGVTESTAERFGLGAQPAASRTGQGGGASGTSRYGAVLGALAIGLTVANRLQHRRHRDDHPDYHG</sequence>
<accession>A0A1V0GP72</accession>
<dbReference type="RefSeq" id="WP_080620589.1">
    <property type="nucleotide sequence ID" value="NZ_CAWMZI010000001.1"/>
</dbReference>
<dbReference type="STRING" id="147645.A6J80_04015"/>
<keyword evidence="1" id="KW-0812">Transmembrane</keyword>
<evidence type="ECO:0000313" key="2">
    <source>
        <dbReference type="EMBL" id="ARC35657.1"/>
    </source>
</evidence>
<proteinExistence type="predicted"/>
<organism evidence="2 3">
    <name type="scientific">Paracoccus yeei</name>
    <dbReference type="NCBI Taxonomy" id="147645"/>
    <lineage>
        <taxon>Bacteria</taxon>
        <taxon>Pseudomonadati</taxon>
        <taxon>Pseudomonadota</taxon>
        <taxon>Alphaproteobacteria</taxon>
        <taxon>Rhodobacterales</taxon>
        <taxon>Paracoccaceae</taxon>
        <taxon>Paracoccus</taxon>
    </lineage>
</organism>
<gene>
    <name evidence="2" type="ORF">A6J80_04015</name>
</gene>
<dbReference type="KEGG" id="pye:A6J80_04015"/>
<dbReference type="Proteomes" id="UP000191257">
    <property type="component" value="Chromosome"/>
</dbReference>
<evidence type="ECO:0000313" key="3">
    <source>
        <dbReference type="Proteomes" id="UP000191257"/>
    </source>
</evidence>
<keyword evidence="1" id="KW-1133">Transmembrane helix</keyword>